<evidence type="ECO:0000313" key="2">
    <source>
        <dbReference type="Proteomes" id="UP001212189"/>
    </source>
</evidence>
<keyword evidence="2" id="KW-1185">Reference proteome</keyword>
<organism evidence="1 2">
    <name type="scientific">Denitrificimonas caeni</name>
    <dbReference type="NCBI Taxonomy" id="521720"/>
    <lineage>
        <taxon>Bacteria</taxon>
        <taxon>Pseudomonadati</taxon>
        <taxon>Pseudomonadota</taxon>
        <taxon>Gammaproteobacteria</taxon>
        <taxon>Pseudomonadales</taxon>
        <taxon>Pseudomonadaceae</taxon>
        <taxon>Denitrificimonas</taxon>
    </lineage>
</organism>
<evidence type="ECO:0000313" key="1">
    <source>
        <dbReference type="EMBL" id="WBE26244.1"/>
    </source>
</evidence>
<gene>
    <name evidence="1" type="ORF">O6P33_05280</name>
</gene>
<protein>
    <submittedName>
        <fullName evidence="1">Uncharacterized protein</fullName>
    </submittedName>
</protein>
<dbReference type="AlphaFoldDB" id="A0AAF0AJP8"/>
<dbReference type="RefSeq" id="WP_269819167.1">
    <property type="nucleotide sequence ID" value="NZ_CP114976.1"/>
</dbReference>
<sequence length="255" mass="28070">MASLLTSGEYADRILGKSESSIVKGRVLILLTGNNLTLAGDMPRRVLKCRLDAQVANPATRKFNSNPLEFIRENRQQLVQAGLTLIRAYLESPECKAGGAVKGESTASFEGWDYMVRQTVAWVADGIGQFEYEDPALALKEAVATDPELEVLTEALEGIERLMGDGWFETRELFKKLNNPIYGFSDMRADGGDDGDLKELLQDLTGANDLTSRGLGRVLGYRVDRIAGGRKLVKRTGGRVNRFRIEGVDPEQETA</sequence>
<dbReference type="EMBL" id="CP114976">
    <property type="protein sequence ID" value="WBE26244.1"/>
    <property type="molecule type" value="Genomic_DNA"/>
</dbReference>
<name>A0AAF0AJP8_9GAMM</name>
<dbReference type="KEGG" id="dce:O6P33_05280"/>
<accession>A0AAF0AJP8</accession>
<reference evidence="1 2" key="1">
    <citation type="submission" date="2022-12" db="EMBL/GenBank/DDBJ databases">
        <title>Coexistence and Characterization of a Novel Tigecycline Resistance gene tet(X) variant and blaNDM-1 in a Pseudomonas caeni Isolate of Chicken Origin.</title>
        <authorList>
            <person name="Lu X."/>
            <person name="Zhang L."/>
            <person name="Li R."/>
            <person name="Wang Z."/>
        </authorList>
    </citation>
    <scope>NUCLEOTIDE SEQUENCE [LARGE SCALE GENOMIC DNA]</scope>
    <source>
        <strain evidence="1 2">CE14</strain>
    </source>
</reference>
<proteinExistence type="predicted"/>
<dbReference type="Proteomes" id="UP001212189">
    <property type="component" value="Chromosome"/>
</dbReference>